<dbReference type="InterPro" id="IPR000192">
    <property type="entry name" value="Aminotrans_V_dom"/>
</dbReference>
<reference evidence="2" key="1">
    <citation type="submission" date="2018-12" db="EMBL/GenBank/DDBJ databases">
        <authorList>
            <person name="Sun L."/>
            <person name="Chen Z."/>
        </authorList>
    </citation>
    <scope>NUCLEOTIDE SEQUENCE [LARGE SCALE GENOMIC DNA]</scope>
    <source>
        <strain evidence="2">DSM 16012</strain>
    </source>
</reference>
<feature type="domain" description="Aminotransferase class V" evidence="1">
    <location>
        <begin position="41"/>
        <end position="414"/>
    </location>
</feature>
<sequence length="426" mass="46751">MIIIDEKGGSTVQNIKNKVAIANIREQFPALNRTFKGKQVVYFDGPGGTQMCKPSIKRIMDYIENGMANRDGLFPTSEETEAILAQARAEVAVLINGYEDGVFFGANMTSLAYAISRMIARDWKAGEEIVVTEMDHSANVDPWVQIAEDKGMTIQRIPVNVDSLTLDRAVIETMIHPKTKAVFLGLASNGVGTINNVKPYIEAAKAVGALTVIDAVQAIPHIAVDQKALGADLVLGSGYKVFGPHIGFASMNPDLFSKYKPYKLIPAHNEPPSSMETGTQNHEGIAGMIGAVEFIESIGKGQSKRQRIINAYQLFEEQEHQMASFLKEEISKVEGVKMFIPATHVPSTPTISFVVDGVPSSTISKYLADEHAIFAANGHFYAYQLAKKLDVMKYDGWLRVGLSPYNTLEECERFIDGLKECLKTNL</sequence>
<keyword evidence="3" id="KW-1185">Reference proteome</keyword>
<dbReference type="Gene3D" id="3.90.1150.10">
    <property type="entry name" value="Aspartate Aminotransferase, domain 1"/>
    <property type="match status" value="1"/>
</dbReference>
<dbReference type="Proteomes" id="UP000273811">
    <property type="component" value="Unassembled WGS sequence"/>
</dbReference>
<dbReference type="InterPro" id="IPR015422">
    <property type="entry name" value="PyrdxlP-dep_Trfase_small"/>
</dbReference>
<dbReference type="SUPFAM" id="SSF53383">
    <property type="entry name" value="PLP-dependent transferases"/>
    <property type="match status" value="1"/>
</dbReference>
<name>A0A443IP52_9BACI</name>
<dbReference type="InterPro" id="IPR015421">
    <property type="entry name" value="PyrdxlP-dep_Trfase_major"/>
</dbReference>
<dbReference type="EMBL" id="QYTU02000031">
    <property type="protein sequence ID" value="RWR07302.1"/>
    <property type="molecule type" value="Genomic_DNA"/>
</dbReference>
<dbReference type="GO" id="GO:0003824">
    <property type="term" value="F:catalytic activity"/>
    <property type="evidence" value="ECO:0007669"/>
    <property type="project" value="UniProtKB-ARBA"/>
</dbReference>
<evidence type="ECO:0000313" key="2">
    <source>
        <dbReference type="EMBL" id="RWR07302.1"/>
    </source>
</evidence>
<dbReference type="Gene3D" id="3.40.640.10">
    <property type="entry name" value="Type I PLP-dependent aspartate aminotransferase-like (Major domain)"/>
    <property type="match status" value="1"/>
</dbReference>
<dbReference type="InterPro" id="IPR011340">
    <property type="entry name" value="Cys_dSase-rel"/>
</dbReference>
<gene>
    <name evidence="2" type="ORF">D4N35_013090</name>
</gene>
<dbReference type="AlphaFoldDB" id="A0A443IP52"/>
<organism evidence="2 3">
    <name type="scientific">Siminovitchia fortis</name>
    <dbReference type="NCBI Taxonomy" id="254758"/>
    <lineage>
        <taxon>Bacteria</taxon>
        <taxon>Bacillati</taxon>
        <taxon>Bacillota</taxon>
        <taxon>Bacilli</taxon>
        <taxon>Bacillales</taxon>
        <taxon>Bacillaceae</taxon>
        <taxon>Siminovitchia</taxon>
    </lineage>
</organism>
<dbReference type="Pfam" id="PF00266">
    <property type="entry name" value="Aminotran_5"/>
    <property type="match status" value="1"/>
</dbReference>
<dbReference type="OrthoDB" id="9804366at2"/>
<comment type="caution">
    <text evidence="2">The sequence shown here is derived from an EMBL/GenBank/DDBJ whole genome shotgun (WGS) entry which is preliminary data.</text>
</comment>
<dbReference type="InterPro" id="IPR015424">
    <property type="entry name" value="PyrdxlP-dep_Trfase"/>
</dbReference>
<dbReference type="PANTHER" id="PTHR43586">
    <property type="entry name" value="CYSTEINE DESULFURASE"/>
    <property type="match status" value="1"/>
</dbReference>
<protein>
    <submittedName>
        <fullName evidence="2">Cysteine desulfurase-like protein</fullName>
    </submittedName>
</protein>
<proteinExistence type="predicted"/>
<evidence type="ECO:0000259" key="1">
    <source>
        <dbReference type="Pfam" id="PF00266"/>
    </source>
</evidence>
<accession>A0A443IP52</accession>
<dbReference type="NCBIfam" id="TIGR01976">
    <property type="entry name" value="am_tr_V_VC1184"/>
    <property type="match status" value="1"/>
</dbReference>
<evidence type="ECO:0000313" key="3">
    <source>
        <dbReference type="Proteomes" id="UP000273811"/>
    </source>
</evidence>
<dbReference type="PANTHER" id="PTHR43586:SF21">
    <property type="entry name" value="PYRIDOXAL PHOSPHATE (PLP)-DEPENDENT ASPARTATE AMINOTRANSFERASE SUPERFAMILY"/>
    <property type="match status" value="1"/>
</dbReference>